<dbReference type="GO" id="GO:1990481">
    <property type="term" value="P:mRNA pseudouridine synthesis"/>
    <property type="evidence" value="ECO:0007669"/>
    <property type="project" value="TreeGrafter"/>
</dbReference>
<keyword evidence="9" id="KW-1185">Reference proteome</keyword>
<dbReference type="Proteomes" id="UP000799437">
    <property type="component" value="Unassembled WGS sequence"/>
</dbReference>
<dbReference type="Pfam" id="PF01509">
    <property type="entry name" value="TruB_N"/>
    <property type="match status" value="1"/>
</dbReference>
<dbReference type="InterPro" id="IPR020103">
    <property type="entry name" value="PsdUridine_synth_cat_dom_sf"/>
</dbReference>
<evidence type="ECO:0000256" key="6">
    <source>
        <dbReference type="SAM" id="MobiDB-lite"/>
    </source>
</evidence>
<evidence type="ECO:0000259" key="7">
    <source>
        <dbReference type="Pfam" id="PF01509"/>
    </source>
</evidence>
<organism evidence="8 9">
    <name type="scientific">Pseudovirgaria hyperparasitica</name>
    <dbReference type="NCBI Taxonomy" id="470096"/>
    <lineage>
        <taxon>Eukaryota</taxon>
        <taxon>Fungi</taxon>
        <taxon>Dikarya</taxon>
        <taxon>Ascomycota</taxon>
        <taxon>Pezizomycotina</taxon>
        <taxon>Dothideomycetes</taxon>
        <taxon>Dothideomycetes incertae sedis</taxon>
        <taxon>Acrospermales</taxon>
        <taxon>Acrospermaceae</taxon>
        <taxon>Pseudovirgaria</taxon>
    </lineage>
</organism>
<feature type="compositionally biased region" description="Polar residues" evidence="6">
    <location>
        <begin position="258"/>
        <end position="269"/>
    </location>
</feature>
<accession>A0A6A6WKX2</accession>
<gene>
    <name evidence="8" type="ORF">EJ05DRAFT_433163</name>
</gene>
<dbReference type="EC" id="5.4.99.25" evidence="3"/>
<evidence type="ECO:0000313" key="9">
    <source>
        <dbReference type="Proteomes" id="UP000799437"/>
    </source>
</evidence>
<protein>
    <recommendedName>
        <fullName evidence="3">tRNA pseudouridine(55) synthase</fullName>
        <ecNumber evidence="3">5.4.99.25</ecNumber>
    </recommendedName>
</protein>
<dbReference type="PANTHER" id="PTHR13767">
    <property type="entry name" value="TRNA-PSEUDOURIDINE SYNTHASE"/>
    <property type="match status" value="1"/>
</dbReference>
<dbReference type="HAMAP" id="MF_01080">
    <property type="entry name" value="TruB_bact"/>
    <property type="match status" value="1"/>
</dbReference>
<dbReference type="GO" id="GO:0160148">
    <property type="term" value="F:tRNA pseudouridine(55) synthase activity"/>
    <property type="evidence" value="ECO:0007669"/>
    <property type="project" value="UniProtKB-EC"/>
</dbReference>
<evidence type="ECO:0000256" key="5">
    <source>
        <dbReference type="ARBA" id="ARBA00023235"/>
    </source>
</evidence>
<feature type="compositionally biased region" description="Polar residues" evidence="6">
    <location>
        <begin position="235"/>
        <end position="248"/>
    </location>
</feature>
<evidence type="ECO:0000256" key="1">
    <source>
        <dbReference type="ARBA" id="ARBA00001166"/>
    </source>
</evidence>
<dbReference type="InterPro" id="IPR002501">
    <property type="entry name" value="PsdUridine_synth_N"/>
</dbReference>
<dbReference type="AlphaFoldDB" id="A0A6A6WKX2"/>
<feature type="region of interest" description="Disordered" evidence="6">
    <location>
        <begin position="378"/>
        <end position="398"/>
    </location>
</feature>
<feature type="compositionally biased region" description="Basic residues" evidence="6">
    <location>
        <begin position="49"/>
        <end position="59"/>
    </location>
</feature>
<dbReference type="GO" id="GO:0005634">
    <property type="term" value="C:nucleus"/>
    <property type="evidence" value="ECO:0007669"/>
    <property type="project" value="TreeGrafter"/>
</dbReference>
<dbReference type="RefSeq" id="XP_033605272.1">
    <property type="nucleotide sequence ID" value="XM_033741596.1"/>
</dbReference>
<dbReference type="InterPro" id="IPR014780">
    <property type="entry name" value="tRNA_psdUridine_synth_TruB"/>
</dbReference>
<evidence type="ECO:0000313" key="8">
    <source>
        <dbReference type="EMBL" id="KAF2762821.1"/>
    </source>
</evidence>
<feature type="non-terminal residue" evidence="8">
    <location>
        <position position="1"/>
    </location>
</feature>
<comment type="catalytic activity">
    <reaction evidence="1">
        <text>a uridine in mRNA = a pseudouridine in mRNA</text>
        <dbReference type="Rhea" id="RHEA:56644"/>
        <dbReference type="Rhea" id="RHEA-COMP:14658"/>
        <dbReference type="Rhea" id="RHEA-COMP:14659"/>
        <dbReference type="ChEBI" id="CHEBI:65314"/>
        <dbReference type="ChEBI" id="CHEBI:65315"/>
    </reaction>
</comment>
<dbReference type="EMBL" id="ML996565">
    <property type="protein sequence ID" value="KAF2762821.1"/>
    <property type="molecule type" value="Genomic_DNA"/>
</dbReference>
<feature type="domain" description="Pseudouridine synthase II N-terminal" evidence="7">
    <location>
        <begin position="59"/>
        <end position="190"/>
    </location>
</feature>
<dbReference type="OrthoDB" id="9995526at2759"/>
<reference evidence="8" key="1">
    <citation type="journal article" date="2020" name="Stud. Mycol.">
        <title>101 Dothideomycetes genomes: a test case for predicting lifestyles and emergence of pathogens.</title>
        <authorList>
            <person name="Haridas S."/>
            <person name="Albert R."/>
            <person name="Binder M."/>
            <person name="Bloem J."/>
            <person name="Labutti K."/>
            <person name="Salamov A."/>
            <person name="Andreopoulos B."/>
            <person name="Baker S."/>
            <person name="Barry K."/>
            <person name="Bills G."/>
            <person name="Bluhm B."/>
            <person name="Cannon C."/>
            <person name="Castanera R."/>
            <person name="Culley D."/>
            <person name="Daum C."/>
            <person name="Ezra D."/>
            <person name="Gonzalez J."/>
            <person name="Henrissat B."/>
            <person name="Kuo A."/>
            <person name="Liang C."/>
            <person name="Lipzen A."/>
            <person name="Lutzoni F."/>
            <person name="Magnuson J."/>
            <person name="Mondo S."/>
            <person name="Nolan M."/>
            <person name="Ohm R."/>
            <person name="Pangilinan J."/>
            <person name="Park H.-J."/>
            <person name="Ramirez L."/>
            <person name="Alfaro M."/>
            <person name="Sun H."/>
            <person name="Tritt A."/>
            <person name="Yoshinaga Y."/>
            <person name="Zwiers L.-H."/>
            <person name="Turgeon B."/>
            <person name="Goodwin S."/>
            <person name="Spatafora J."/>
            <person name="Crous P."/>
            <person name="Grigoriev I."/>
        </authorList>
    </citation>
    <scope>NUCLEOTIDE SEQUENCE</scope>
    <source>
        <strain evidence="8">CBS 121739</strain>
    </source>
</reference>
<feature type="region of interest" description="Disordered" evidence="6">
    <location>
        <begin position="223"/>
        <end position="272"/>
    </location>
</feature>
<keyword evidence="5" id="KW-0413">Isomerase</keyword>
<dbReference type="PANTHER" id="PTHR13767:SF2">
    <property type="entry name" value="PSEUDOURIDYLATE SYNTHASE TRUB1"/>
    <property type="match status" value="1"/>
</dbReference>
<feature type="compositionally biased region" description="Basic and acidic residues" evidence="6">
    <location>
        <begin position="385"/>
        <end position="398"/>
    </location>
</feature>
<proteinExistence type="inferred from homology"/>
<evidence type="ECO:0000256" key="4">
    <source>
        <dbReference type="ARBA" id="ARBA00022694"/>
    </source>
</evidence>
<dbReference type="GeneID" id="54482650"/>
<sequence length="398" mass="44538">IIAIHKPPGISSAGLLEVIKKQFNSSKLFAAWLERERDRINKSGDERQRKRWNKSKFRSQVKMGHGGTLDPQATGVLVVGVGRGTKALKQFIDCTKDYEAQVLFGAATDTYDREGKILEIGDTAHLKRELVEDKLADFRGEIMQRPPIYSALQNKGKRMYEYAREGGEVPELPKRETRVDRLEMTEWLEPESHPYRFPAEKLNTEDAKGAKVILDKAVGMGASKKLKTNHGPEDSTVQSEESTTSNTRAKALPEDSEAVTSPTASQNGAKTDDAIMSSAMTVRSGFYVRSLCFDLGQACGSQAFMAGLIRTRQGRFTLGENVLEYTDLEAGEDVWGPKVKRMLRTWMLDEGYIGDVEGEEDAEDQVWMAAYDESVTSVGRRARRDRQEEDELKKGTEV</sequence>
<name>A0A6A6WKX2_9PEZI</name>
<dbReference type="GO" id="GO:0003723">
    <property type="term" value="F:RNA binding"/>
    <property type="evidence" value="ECO:0007669"/>
    <property type="project" value="InterPro"/>
</dbReference>
<keyword evidence="4" id="KW-0819">tRNA processing</keyword>
<evidence type="ECO:0000256" key="2">
    <source>
        <dbReference type="ARBA" id="ARBA00008999"/>
    </source>
</evidence>
<comment type="similarity">
    <text evidence="2">Belongs to the pseudouridine synthase TruB family.</text>
</comment>
<feature type="region of interest" description="Disordered" evidence="6">
    <location>
        <begin position="42"/>
        <end position="65"/>
    </location>
</feature>
<dbReference type="Gene3D" id="3.30.2350.10">
    <property type="entry name" value="Pseudouridine synthase"/>
    <property type="match status" value="1"/>
</dbReference>
<evidence type="ECO:0000256" key="3">
    <source>
        <dbReference type="ARBA" id="ARBA00012787"/>
    </source>
</evidence>
<dbReference type="SUPFAM" id="SSF55120">
    <property type="entry name" value="Pseudouridine synthase"/>
    <property type="match status" value="1"/>
</dbReference>
<dbReference type="GO" id="GO:0006400">
    <property type="term" value="P:tRNA modification"/>
    <property type="evidence" value="ECO:0007669"/>
    <property type="project" value="TreeGrafter"/>
</dbReference>